<dbReference type="PANTHER" id="PTHR42695:SF5">
    <property type="entry name" value="GLUTAMINE AMIDOTRANSFERASE YLR126C-RELATED"/>
    <property type="match status" value="1"/>
</dbReference>
<dbReference type="SUPFAM" id="SSF52317">
    <property type="entry name" value="Class I glutamine amidotransferase-like"/>
    <property type="match status" value="1"/>
</dbReference>
<dbReference type="PANTHER" id="PTHR42695">
    <property type="entry name" value="GLUTAMINE AMIDOTRANSFERASE YLR126C-RELATED"/>
    <property type="match status" value="1"/>
</dbReference>
<dbReference type="GO" id="GO:0005829">
    <property type="term" value="C:cytosol"/>
    <property type="evidence" value="ECO:0007669"/>
    <property type="project" value="TreeGrafter"/>
</dbReference>
<gene>
    <name evidence="2" type="ORF">FNJ47_28135</name>
</gene>
<comment type="caution">
    <text evidence="2">The sequence shown here is derived from an EMBL/GenBank/DDBJ whole genome shotgun (WGS) entry which is preliminary data.</text>
</comment>
<dbReference type="Proteomes" id="UP000468531">
    <property type="component" value="Unassembled WGS sequence"/>
</dbReference>
<organism evidence="2 3">
    <name type="scientific">Bradyrhizobium uaiense</name>
    <dbReference type="NCBI Taxonomy" id="2594946"/>
    <lineage>
        <taxon>Bacteria</taxon>
        <taxon>Pseudomonadati</taxon>
        <taxon>Pseudomonadota</taxon>
        <taxon>Alphaproteobacteria</taxon>
        <taxon>Hyphomicrobiales</taxon>
        <taxon>Nitrobacteraceae</taxon>
        <taxon>Bradyrhizobium</taxon>
    </lineage>
</organism>
<dbReference type="EMBL" id="VKHP01000137">
    <property type="protein sequence ID" value="NEU99591.1"/>
    <property type="molecule type" value="Genomic_DNA"/>
</dbReference>
<accession>A0A6P1BPT6</accession>
<proteinExistence type="predicted"/>
<dbReference type="CDD" id="cd01741">
    <property type="entry name" value="GATase1_1"/>
    <property type="match status" value="1"/>
</dbReference>
<dbReference type="Pfam" id="PF00117">
    <property type="entry name" value="GATase"/>
    <property type="match status" value="1"/>
</dbReference>
<dbReference type="Gene3D" id="3.40.50.880">
    <property type="match status" value="1"/>
</dbReference>
<dbReference type="RefSeq" id="WP_163158943.1">
    <property type="nucleotide sequence ID" value="NZ_VKHP01000137.1"/>
</dbReference>
<feature type="domain" description="Glutamine amidotransferase" evidence="1">
    <location>
        <begin position="41"/>
        <end position="185"/>
    </location>
</feature>
<sequence>MNILVFQHLPVEHPGTLRDFWRERGYFSYTVELEAGEPIPKLEEFDLLVVMGGPQDVWQEDIHPWLVPEKAAIRHWVRSLERPYLGICLGHQLLAEALDGRVGLMQRPEVGLAKVELTAEGHSDPLFDGFGGTMQTFQWHGAEVIDMPAGAVVLAHNDACAVQAIRWGRHAYGLQYHVEITPQTVGEWEAEPAYRASLEQSLGPVDAARLNDVVSPRLAEFRSAAKRINDNFFSILADRAAVRPV</sequence>
<keyword evidence="2" id="KW-0315">Glutamine amidotransferase</keyword>
<dbReference type="PRINTS" id="PR00096">
    <property type="entry name" value="GATASE"/>
</dbReference>
<keyword evidence="2" id="KW-0808">Transferase</keyword>
<name>A0A6P1BPT6_9BRAD</name>
<evidence type="ECO:0000313" key="2">
    <source>
        <dbReference type="EMBL" id="NEU99591.1"/>
    </source>
</evidence>
<protein>
    <submittedName>
        <fullName evidence="2">Type 1 glutamine amidotransferase</fullName>
    </submittedName>
</protein>
<keyword evidence="3" id="KW-1185">Reference proteome</keyword>
<evidence type="ECO:0000259" key="1">
    <source>
        <dbReference type="Pfam" id="PF00117"/>
    </source>
</evidence>
<dbReference type="AlphaFoldDB" id="A0A6P1BPT6"/>
<dbReference type="InterPro" id="IPR017926">
    <property type="entry name" value="GATASE"/>
</dbReference>
<dbReference type="InterPro" id="IPR029062">
    <property type="entry name" value="Class_I_gatase-like"/>
</dbReference>
<dbReference type="GO" id="GO:0016740">
    <property type="term" value="F:transferase activity"/>
    <property type="evidence" value="ECO:0007669"/>
    <property type="project" value="UniProtKB-KW"/>
</dbReference>
<dbReference type="PROSITE" id="PS51273">
    <property type="entry name" value="GATASE_TYPE_1"/>
    <property type="match status" value="1"/>
</dbReference>
<reference evidence="2 3" key="1">
    <citation type="journal article" date="2020" name="Arch. Microbiol.">
        <title>Bradyrhizobium uaiense sp. nov., a new highly efficient cowpea symbiont.</title>
        <authorList>
            <person name="Cabral Michel D."/>
            <person name="Azarias Guimaraes A."/>
            <person name="Martins da Costa E."/>
            <person name="Soares de Carvalho T."/>
            <person name="Balsanelli E."/>
            <person name="Willems A."/>
            <person name="Maltempi de Souza E."/>
            <person name="de Souza Moreira F.M."/>
        </authorList>
    </citation>
    <scope>NUCLEOTIDE SEQUENCE [LARGE SCALE GENOMIC DNA]</scope>
    <source>
        <strain evidence="2 3">UFLA 03-164</strain>
    </source>
</reference>
<evidence type="ECO:0000313" key="3">
    <source>
        <dbReference type="Proteomes" id="UP000468531"/>
    </source>
</evidence>
<dbReference type="InterPro" id="IPR044992">
    <property type="entry name" value="ChyE-like"/>
</dbReference>